<dbReference type="Pfam" id="PF15780">
    <property type="entry name" value="ASH"/>
    <property type="match status" value="1"/>
</dbReference>
<keyword evidence="5" id="KW-0966">Cell projection</keyword>
<name>A0A561S9I7_9ACTN</name>
<dbReference type="InterPro" id="IPR013783">
    <property type="entry name" value="Ig-like_fold"/>
</dbReference>
<evidence type="ECO:0000259" key="7">
    <source>
        <dbReference type="Pfam" id="PF22544"/>
    </source>
</evidence>
<dbReference type="Gene3D" id="2.130.10.10">
    <property type="entry name" value="YVTN repeat-like/Quinoprotein amine dehydrogenase"/>
    <property type="match status" value="1"/>
</dbReference>
<protein>
    <submittedName>
        <fullName evidence="8">Putative pyrroloquinoline-quinone-binding quinoprotein</fullName>
    </submittedName>
</protein>
<comment type="caution">
    <text evidence="8">The sequence shown here is derived from an EMBL/GenBank/DDBJ whole genome shotgun (WGS) entry which is preliminary data.</text>
</comment>
<dbReference type="GO" id="GO:0030134">
    <property type="term" value="C:COPII-coated ER to Golgi transport vesicle"/>
    <property type="evidence" value="ECO:0007669"/>
    <property type="project" value="TreeGrafter"/>
</dbReference>
<dbReference type="GO" id="GO:0006888">
    <property type="term" value="P:endoplasmic reticulum to Golgi vesicle-mediated transport"/>
    <property type="evidence" value="ECO:0007669"/>
    <property type="project" value="TreeGrafter"/>
</dbReference>
<evidence type="ECO:0000256" key="3">
    <source>
        <dbReference type="ARBA" id="ARBA00022490"/>
    </source>
</evidence>
<evidence type="ECO:0000313" key="9">
    <source>
        <dbReference type="Proteomes" id="UP000317940"/>
    </source>
</evidence>
<dbReference type="SUPFAM" id="SSF49899">
    <property type="entry name" value="Concanavalin A-like lectins/glucanases"/>
    <property type="match status" value="2"/>
</dbReference>
<feature type="domain" description="Abnormal spindle-like microcephaly-associated protein ASH" evidence="6">
    <location>
        <begin position="632"/>
        <end position="712"/>
    </location>
</feature>
<evidence type="ECO:0000256" key="5">
    <source>
        <dbReference type="ARBA" id="ARBA00023273"/>
    </source>
</evidence>
<dbReference type="SUPFAM" id="SSF50998">
    <property type="entry name" value="Quinoprotein alcohol dehydrogenase-like"/>
    <property type="match status" value="1"/>
</dbReference>
<feature type="domain" description="HYDIN/VesB/CFA65-like Ig-like" evidence="7">
    <location>
        <begin position="730"/>
        <end position="831"/>
    </location>
</feature>
<comment type="subcellular location">
    <subcellularLocation>
        <location evidence="1">Cell projection</location>
        <location evidence="1">Cilium</location>
    </subcellularLocation>
    <subcellularLocation>
        <location evidence="2">Cytoplasm</location>
    </subcellularLocation>
</comment>
<dbReference type="InterPro" id="IPR011047">
    <property type="entry name" value="Quinoprotein_ADH-like_sf"/>
</dbReference>
<organism evidence="8 9">
    <name type="scientific">Kitasatospora viridis</name>
    <dbReference type="NCBI Taxonomy" id="281105"/>
    <lineage>
        <taxon>Bacteria</taxon>
        <taxon>Bacillati</taxon>
        <taxon>Actinomycetota</taxon>
        <taxon>Actinomycetes</taxon>
        <taxon>Kitasatosporales</taxon>
        <taxon>Streptomycetaceae</taxon>
        <taxon>Kitasatospora</taxon>
    </lineage>
</organism>
<dbReference type="GO" id="GO:0005975">
    <property type="term" value="P:carbohydrate metabolic process"/>
    <property type="evidence" value="ECO:0007669"/>
    <property type="project" value="UniProtKB-ARBA"/>
</dbReference>
<reference evidence="8 9" key="1">
    <citation type="submission" date="2019-06" db="EMBL/GenBank/DDBJ databases">
        <title>Sequencing the genomes of 1000 actinobacteria strains.</title>
        <authorList>
            <person name="Klenk H.-P."/>
        </authorList>
    </citation>
    <scope>NUCLEOTIDE SEQUENCE [LARGE SCALE GENOMIC DNA]</scope>
    <source>
        <strain evidence="8 9">DSM 44826</strain>
    </source>
</reference>
<dbReference type="InterPro" id="IPR051136">
    <property type="entry name" value="Intracellular_Lectin-GPT"/>
</dbReference>
<dbReference type="NCBIfam" id="NF012200">
    <property type="entry name" value="choice_anch_D"/>
    <property type="match status" value="3"/>
</dbReference>
<dbReference type="Pfam" id="PF22544">
    <property type="entry name" value="HYDIN_VesB_CFA65-like_Ig"/>
    <property type="match status" value="1"/>
</dbReference>
<keyword evidence="9" id="KW-1185">Reference proteome</keyword>
<dbReference type="InterPro" id="IPR013320">
    <property type="entry name" value="ConA-like_dom_sf"/>
</dbReference>
<accession>A0A561S9I7</accession>
<dbReference type="GO" id="GO:0005537">
    <property type="term" value="F:D-mannose binding"/>
    <property type="evidence" value="ECO:0007669"/>
    <property type="project" value="TreeGrafter"/>
</dbReference>
<evidence type="ECO:0000256" key="2">
    <source>
        <dbReference type="ARBA" id="ARBA00004496"/>
    </source>
</evidence>
<dbReference type="Proteomes" id="UP000317940">
    <property type="component" value="Unassembled WGS sequence"/>
</dbReference>
<evidence type="ECO:0000313" key="8">
    <source>
        <dbReference type="EMBL" id="TWF71524.1"/>
    </source>
</evidence>
<sequence length="1233" mass="122158">MTIRASGLRRPISALLTVGLLLGGLLTECGATARADETTVSQETLRTGWDANEPGLAPSQVSSTDFGQQFATAVDGQVYAQPLVVGGTVVVGTENDNVYGIASGSGAVSWSRSLGAPWPASTIGCGDLVPNLGITATPVADPTTGTVYLTAKVNDGADANHPHWYLHALDAATGAEKPGWPVVIQGAPVNDPTHPFDPFSVNQRPGLLLMGGSVYAAFGSECDLGSYAGYLAGVNTSTGAVTLWTTENTSSSARAGIWMSGGGPVSDGPGRIIVSTGNGINPPAGPGTLPPGTLSESVVRLGVNSDGTLSAQDFFSPANAPTLDQNDTDFGSGGPVALPSPAFGTAAHPHLLVQVGKDGRIFLLDRDNLGGRSQGAGGTDAVLGTTGPFEGVWGHPGVFGGSTPFVYTLGSGGPLRALSYGTTGSGQPALTATAASSETFGYTSGSPVVTSTGSDPSTALVWVEYTDGGNGTNGQLRAYDAVPVNGSLHLRYSAPIGTTSKFAVPATDGGRVFVGTRDGRLLAFGRPDSAALSGQPVAFGNVMVGGTGSATATITAMRTVTVTGLSAAAPFAANPPSLPVTLTAGQSLAVPVTFSPTTPGPAVGQLTVSTAAGATGLALTGYGTQPGLQPSPGTLTFGTVPTGTTRTLGVTFTNTGTAPETVSATAAPAAPFSASGLPANGTVIQPQQSVAVQVTYTPTTAEDDTGSLSVTSTSGTATVQLNGTAVTGQAVLTLTPTATDFGQVRVGTTATASFDVSNTGNIPLTITKAAPPAAPFTTSNPLSEGQVLGPGQVIHQSVAVTPTATGALTGSYQISSDDGRGPQNETLTVTGTVPTGDVVLPTPGAGGWQLNGSAQLAGDDLILTQATAYQTGSAVFPTPVLTSGLSASFTAVMGGGTGADGETFALLDPTTATATSLGFGGGGLGWSGIPGVAVTLDTYKNANDPSNNFASIAIKGTKDALTYAQTNTNVPNLRSGPHQVSIAVTGTTVTVSLDGAQVLSSTVPSLPPAALVAFTGATGGLTDIHTVRGAAVSAAGYALAPPGPAAWTLNGSAKLNGTDLVLTPAVGNQAGSAFDRTPVSGARLHARFTSQIGGGTGADGTALVLLDAAKAGPTSLGFPGGGLGWSGLPGLAVFLDTWHNPGNPSNNFVAVAVKGVRDSITYAATSTAIPALRQGTHTVDVTATPAGHLQVAVDGTQVIDTPVTLPPNLLVGFSGGTGGATDVHTVRNVTISY</sequence>
<dbReference type="InterPro" id="IPR015943">
    <property type="entry name" value="WD40/YVTN_repeat-like_dom_sf"/>
</dbReference>
<dbReference type="EMBL" id="VIWT01000009">
    <property type="protein sequence ID" value="TWF71524.1"/>
    <property type="molecule type" value="Genomic_DNA"/>
</dbReference>
<dbReference type="OrthoDB" id="3304767at2"/>
<dbReference type="RefSeq" id="WP_145911731.1">
    <property type="nucleotide sequence ID" value="NZ_BAAAMZ010000023.1"/>
</dbReference>
<dbReference type="InterPro" id="IPR031549">
    <property type="entry name" value="ASH"/>
</dbReference>
<evidence type="ECO:0000259" key="6">
    <source>
        <dbReference type="Pfam" id="PF15780"/>
    </source>
</evidence>
<evidence type="ECO:0000256" key="1">
    <source>
        <dbReference type="ARBA" id="ARBA00004138"/>
    </source>
</evidence>
<keyword evidence="3" id="KW-0963">Cytoplasm</keyword>
<dbReference type="InterPro" id="IPR053879">
    <property type="entry name" value="HYDIN_VesB_CFA65-like_Ig"/>
</dbReference>
<dbReference type="Gene3D" id="2.60.40.10">
    <property type="entry name" value="Immunoglobulins"/>
    <property type="match status" value="3"/>
</dbReference>
<keyword evidence="4" id="KW-0969">Cilium</keyword>
<dbReference type="PANTHER" id="PTHR12223">
    <property type="entry name" value="VESICULAR MANNOSE-BINDING LECTIN"/>
    <property type="match status" value="1"/>
</dbReference>
<gene>
    <name evidence="8" type="ORF">FHX73_19154</name>
</gene>
<proteinExistence type="predicted"/>
<dbReference type="AlphaFoldDB" id="A0A561S9I7"/>
<dbReference type="PANTHER" id="PTHR12223:SF28">
    <property type="entry name" value="LECTIN, MANNOSE BINDING 1 LIKE"/>
    <property type="match status" value="1"/>
</dbReference>
<dbReference type="Gene3D" id="2.60.120.200">
    <property type="match status" value="2"/>
</dbReference>
<evidence type="ECO:0000256" key="4">
    <source>
        <dbReference type="ARBA" id="ARBA00023069"/>
    </source>
</evidence>